<keyword evidence="1" id="KW-0012">Acyltransferase</keyword>
<sequence length="60" mass="6787">MTTLPLRFRRHLAGTLLRSISGRRFSTVNYACNHDNDDDVTNPRFIHPSSVVHPNAILGQ</sequence>
<protein>
    <submittedName>
        <fullName evidence="1">Probable acyl-[acyl-carrier-protein]--UDP-N-acetylglucosamine O-acyltransferase, mitochondrial isoform X1</fullName>
    </submittedName>
</protein>
<dbReference type="GO" id="GO:0016746">
    <property type="term" value="F:acyltransferase activity"/>
    <property type="evidence" value="ECO:0007669"/>
    <property type="project" value="UniProtKB-KW"/>
</dbReference>
<dbReference type="EMBL" id="BKCJ011039302">
    <property type="protein sequence ID" value="GFC72750.1"/>
    <property type="molecule type" value="Genomic_DNA"/>
</dbReference>
<proteinExistence type="predicted"/>
<feature type="non-terminal residue" evidence="1">
    <location>
        <position position="60"/>
    </location>
</feature>
<comment type="caution">
    <text evidence="1">The sequence shown here is derived from an EMBL/GenBank/DDBJ whole genome shotgun (WGS) entry which is preliminary data.</text>
</comment>
<gene>
    <name evidence="1" type="ORF">Tci_844720</name>
</gene>
<dbReference type="AlphaFoldDB" id="A0A699QTF7"/>
<accession>A0A699QTF7</accession>
<evidence type="ECO:0000313" key="1">
    <source>
        <dbReference type="EMBL" id="GFC72750.1"/>
    </source>
</evidence>
<keyword evidence="1" id="KW-0808">Transferase</keyword>
<organism evidence="1">
    <name type="scientific">Tanacetum cinerariifolium</name>
    <name type="common">Dalmatian daisy</name>
    <name type="synonym">Chrysanthemum cinerariifolium</name>
    <dbReference type="NCBI Taxonomy" id="118510"/>
    <lineage>
        <taxon>Eukaryota</taxon>
        <taxon>Viridiplantae</taxon>
        <taxon>Streptophyta</taxon>
        <taxon>Embryophyta</taxon>
        <taxon>Tracheophyta</taxon>
        <taxon>Spermatophyta</taxon>
        <taxon>Magnoliopsida</taxon>
        <taxon>eudicotyledons</taxon>
        <taxon>Gunneridae</taxon>
        <taxon>Pentapetalae</taxon>
        <taxon>asterids</taxon>
        <taxon>campanulids</taxon>
        <taxon>Asterales</taxon>
        <taxon>Asteraceae</taxon>
        <taxon>Asteroideae</taxon>
        <taxon>Anthemideae</taxon>
        <taxon>Anthemidinae</taxon>
        <taxon>Tanacetum</taxon>
    </lineage>
</organism>
<reference evidence="1" key="1">
    <citation type="journal article" date="2019" name="Sci. Rep.">
        <title>Draft genome of Tanacetum cinerariifolium, the natural source of mosquito coil.</title>
        <authorList>
            <person name="Yamashiro T."/>
            <person name="Shiraishi A."/>
            <person name="Satake H."/>
            <person name="Nakayama K."/>
        </authorList>
    </citation>
    <scope>NUCLEOTIDE SEQUENCE</scope>
</reference>
<name>A0A699QTF7_TANCI</name>